<comment type="caution">
    <text evidence="1">The sequence shown here is derived from an EMBL/GenBank/DDBJ whole genome shotgun (WGS) entry which is preliminary data.</text>
</comment>
<dbReference type="Proteomes" id="UP001056120">
    <property type="component" value="Linkage Group LG01"/>
</dbReference>
<sequence>MIVEEVYGNEIGEGKELGKEVYTGNKCEGPDMGGMVNGIGEGRGGMVAFNGGMSEVKLVDGWTAIVKLATIEVGDCDEGIDGLSRAAMVSPGKMEGALGGESRRKNWETPALVGSMET</sequence>
<evidence type="ECO:0000313" key="1">
    <source>
        <dbReference type="EMBL" id="KAI3830275.1"/>
    </source>
</evidence>
<name>A0ACB9KDI3_9ASTR</name>
<reference evidence="1 2" key="2">
    <citation type="journal article" date="2022" name="Mol. Ecol. Resour.">
        <title>The genomes of chicory, endive, great burdock and yacon provide insights into Asteraceae paleo-polyploidization history and plant inulin production.</title>
        <authorList>
            <person name="Fan W."/>
            <person name="Wang S."/>
            <person name="Wang H."/>
            <person name="Wang A."/>
            <person name="Jiang F."/>
            <person name="Liu H."/>
            <person name="Zhao H."/>
            <person name="Xu D."/>
            <person name="Zhang Y."/>
        </authorList>
    </citation>
    <scope>NUCLEOTIDE SEQUENCE [LARGE SCALE GENOMIC DNA]</scope>
    <source>
        <strain evidence="2">cv. Yunnan</strain>
        <tissue evidence="1">Leaves</tissue>
    </source>
</reference>
<reference evidence="2" key="1">
    <citation type="journal article" date="2022" name="Mol. Ecol. Resour.">
        <title>The genomes of chicory, endive, great burdock and yacon provide insights into Asteraceae palaeo-polyploidization history and plant inulin production.</title>
        <authorList>
            <person name="Fan W."/>
            <person name="Wang S."/>
            <person name="Wang H."/>
            <person name="Wang A."/>
            <person name="Jiang F."/>
            <person name="Liu H."/>
            <person name="Zhao H."/>
            <person name="Xu D."/>
            <person name="Zhang Y."/>
        </authorList>
    </citation>
    <scope>NUCLEOTIDE SEQUENCE [LARGE SCALE GENOMIC DNA]</scope>
    <source>
        <strain evidence="2">cv. Yunnan</strain>
    </source>
</reference>
<keyword evidence="2" id="KW-1185">Reference proteome</keyword>
<proteinExistence type="predicted"/>
<evidence type="ECO:0000313" key="2">
    <source>
        <dbReference type="Proteomes" id="UP001056120"/>
    </source>
</evidence>
<dbReference type="EMBL" id="CM042018">
    <property type="protein sequence ID" value="KAI3830275.1"/>
    <property type="molecule type" value="Genomic_DNA"/>
</dbReference>
<gene>
    <name evidence="1" type="ORF">L1987_04412</name>
</gene>
<organism evidence="1 2">
    <name type="scientific">Smallanthus sonchifolius</name>
    <dbReference type="NCBI Taxonomy" id="185202"/>
    <lineage>
        <taxon>Eukaryota</taxon>
        <taxon>Viridiplantae</taxon>
        <taxon>Streptophyta</taxon>
        <taxon>Embryophyta</taxon>
        <taxon>Tracheophyta</taxon>
        <taxon>Spermatophyta</taxon>
        <taxon>Magnoliopsida</taxon>
        <taxon>eudicotyledons</taxon>
        <taxon>Gunneridae</taxon>
        <taxon>Pentapetalae</taxon>
        <taxon>asterids</taxon>
        <taxon>campanulids</taxon>
        <taxon>Asterales</taxon>
        <taxon>Asteraceae</taxon>
        <taxon>Asteroideae</taxon>
        <taxon>Heliantheae alliance</taxon>
        <taxon>Millerieae</taxon>
        <taxon>Smallanthus</taxon>
    </lineage>
</organism>
<accession>A0ACB9KDI3</accession>
<protein>
    <submittedName>
        <fullName evidence="1">Uncharacterized protein</fullName>
    </submittedName>
</protein>